<keyword evidence="7" id="KW-0282">Flagellum</keyword>
<dbReference type="Gene3D" id="2.40.10.220">
    <property type="entry name" value="predicted glycosyltransferase like domains"/>
    <property type="match status" value="1"/>
</dbReference>
<feature type="domain" description="PilZ" evidence="5">
    <location>
        <begin position="146"/>
        <end position="254"/>
    </location>
</feature>
<evidence type="ECO:0000256" key="3">
    <source>
        <dbReference type="ARBA" id="ARBA00023143"/>
    </source>
</evidence>
<dbReference type="EMBL" id="JAULRT010000052">
    <property type="protein sequence ID" value="MDO3382628.1"/>
    <property type="molecule type" value="Genomic_DNA"/>
</dbReference>
<keyword evidence="1" id="KW-0973">c-di-GMP</keyword>
<dbReference type="RefSeq" id="WP_302712982.1">
    <property type="nucleotide sequence ID" value="NZ_JAULRT010000052.1"/>
</dbReference>
<evidence type="ECO:0000313" key="7">
    <source>
        <dbReference type="EMBL" id="MDO3382628.1"/>
    </source>
</evidence>
<dbReference type="Gene3D" id="2.30.110.10">
    <property type="entry name" value="Electron Transport, Fmn-binding Protein, Chain A"/>
    <property type="match status" value="1"/>
</dbReference>
<keyword evidence="3" id="KW-0975">Bacterial flagellum</keyword>
<dbReference type="Pfam" id="PF07238">
    <property type="entry name" value="PilZ"/>
    <property type="match status" value="1"/>
</dbReference>
<name>A0ABT8TGW1_9GAMM</name>
<keyword evidence="7" id="KW-0966">Cell projection</keyword>
<dbReference type="Pfam" id="PF07317">
    <property type="entry name" value="PilZN"/>
    <property type="match status" value="1"/>
</dbReference>
<dbReference type="Proteomes" id="UP001168380">
    <property type="component" value="Unassembled WGS sequence"/>
</dbReference>
<feature type="domain" description="Type III secretion system flagellar brake protein YcgR PilZN" evidence="6">
    <location>
        <begin position="49"/>
        <end position="94"/>
    </location>
</feature>
<reference evidence="7" key="1">
    <citation type="submission" date="2023-07" db="EMBL/GenBank/DDBJ databases">
        <title>Gilvimarinus algae sp. nov., isolated from the surface of Kelp.</title>
        <authorList>
            <person name="Sun Y.Y."/>
            <person name="Gong Y."/>
            <person name="Du Z.J."/>
        </authorList>
    </citation>
    <scope>NUCLEOTIDE SEQUENCE</scope>
    <source>
        <strain evidence="7">SDUM040014</strain>
    </source>
</reference>
<accession>A0ABT8TGW1</accession>
<evidence type="ECO:0000259" key="5">
    <source>
        <dbReference type="Pfam" id="PF07238"/>
    </source>
</evidence>
<evidence type="ECO:0000256" key="2">
    <source>
        <dbReference type="ARBA" id="ARBA00022741"/>
    </source>
</evidence>
<keyword evidence="2" id="KW-0547">Nucleotide-binding</keyword>
<dbReference type="InterPro" id="IPR009926">
    <property type="entry name" value="T3SS_YcgR_PilZN"/>
</dbReference>
<comment type="caution">
    <text evidence="7">The sequence shown here is derived from an EMBL/GenBank/DDBJ whole genome shotgun (WGS) entry which is preliminary data.</text>
</comment>
<evidence type="ECO:0000256" key="1">
    <source>
        <dbReference type="ARBA" id="ARBA00022636"/>
    </source>
</evidence>
<dbReference type="InterPro" id="IPR012349">
    <property type="entry name" value="Split_barrel_FMN-bd"/>
</dbReference>
<protein>
    <submittedName>
        <fullName evidence="7">Flagellar brake protein</fullName>
    </submittedName>
</protein>
<sequence length="272" mass="29454">MSLIRRLMAKISQSSAPAEPTGVAGPTSDNHRPAPDAGALASQTQTGAAALLTHLCQTRQLLEVKLEGETLSYQSMIVAVDAARGLLWLDELTPGAPLLNDAHWLIISHQRQGEVLTLRLPVVAGPSQGRSAIATVLPEHADYRPRRAWSRFGLPGAQMKAKVRAVGNEPQFGKILNLSAGGMRLALTGNQLGYMRRDALLPLCQFQLSGGLRINCQARVKSARIARTPFRHTQVSLEFTDILPSDRAALDRQLHRLEQLNQVSDADSAQAA</sequence>
<keyword evidence="8" id="KW-1185">Reference proteome</keyword>
<keyword evidence="7" id="KW-0969">Cilium</keyword>
<evidence type="ECO:0000313" key="8">
    <source>
        <dbReference type="Proteomes" id="UP001168380"/>
    </source>
</evidence>
<proteinExistence type="predicted"/>
<dbReference type="InterPro" id="IPR009875">
    <property type="entry name" value="PilZ_domain"/>
</dbReference>
<evidence type="ECO:0000256" key="4">
    <source>
        <dbReference type="SAM" id="MobiDB-lite"/>
    </source>
</evidence>
<gene>
    <name evidence="7" type="ORF">QWI16_10635</name>
</gene>
<evidence type="ECO:0000259" key="6">
    <source>
        <dbReference type="Pfam" id="PF07317"/>
    </source>
</evidence>
<organism evidence="7 8">
    <name type="scientific">Gilvimarinus algae</name>
    <dbReference type="NCBI Taxonomy" id="3058037"/>
    <lineage>
        <taxon>Bacteria</taxon>
        <taxon>Pseudomonadati</taxon>
        <taxon>Pseudomonadota</taxon>
        <taxon>Gammaproteobacteria</taxon>
        <taxon>Cellvibrionales</taxon>
        <taxon>Cellvibrionaceae</taxon>
        <taxon>Gilvimarinus</taxon>
    </lineage>
</organism>
<feature type="region of interest" description="Disordered" evidence="4">
    <location>
        <begin position="11"/>
        <end position="42"/>
    </location>
</feature>